<dbReference type="Gene3D" id="1.10.760.10">
    <property type="entry name" value="Cytochrome c-like domain"/>
    <property type="match status" value="1"/>
</dbReference>
<dbReference type="GO" id="GO:0009055">
    <property type="term" value="F:electron transfer activity"/>
    <property type="evidence" value="ECO:0007669"/>
    <property type="project" value="InterPro"/>
</dbReference>
<gene>
    <name evidence="2" type="ORF">MBLL_04660</name>
</gene>
<dbReference type="EMBL" id="LR743512">
    <property type="protein sequence ID" value="CAA2145535.1"/>
    <property type="molecule type" value="Genomic_DNA"/>
</dbReference>
<keyword evidence="2" id="KW-0614">Plasmid</keyword>
<dbReference type="AlphaFoldDB" id="A0A679KIB7"/>
<keyword evidence="1" id="KW-0732">Signal</keyword>
<name>A0A679KIB7_9HYPH</name>
<evidence type="ECO:0000313" key="2">
    <source>
        <dbReference type="EMBL" id="CAA2145535.1"/>
    </source>
</evidence>
<evidence type="ECO:0000256" key="1">
    <source>
        <dbReference type="SAM" id="SignalP"/>
    </source>
</evidence>
<geneLocation type="plasmid" evidence="2">
    <name>3</name>
</geneLocation>
<dbReference type="GO" id="GO:0020037">
    <property type="term" value="F:heme binding"/>
    <property type="evidence" value="ECO:0007669"/>
    <property type="project" value="InterPro"/>
</dbReference>
<dbReference type="SUPFAM" id="SSF46626">
    <property type="entry name" value="Cytochrome c"/>
    <property type="match status" value="1"/>
</dbReference>
<sequence length="108" mass="11547">MTRFLVTSIALILAAGTAVAEPRSYALPEPTAQLRAPQGGTDTTHIIGFEAAQANCMSCHSVDYIAMQPPGKGKAFWEAEVSKMIKVYHAPIAEADAKFIAAYLTATY</sequence>
<dbReference type="RefSeq" id="WP_339164197.1">
    <property type="nucleotide sequence ID" value="NZ_LR743512.1"/>
</dbReference>
<feature type="signal peptide" evidence="1">
    <location>
        <begin position="1"/>
        <end position="20"/>
    </location>
</feature>
<reference evidence="2" key="1">
    <citation type="submission" date="2019-12" db="EMBL/GenBank/DDBJ databases">
        <authorList>
            <person name="Cremers G."/>
        </authorList>
    </citation>
    <scope>NUCLEOTIDE SEQUENCE</scope>
    <source>
        <strain evidence="2">Mbul2</strain>
        <plasmid evidence="2">3</plasmid>
    </source>
</reference>
<evidence type="ECO:0008006" key="3">
    <source>
        <dbReference type="Google" id="ProtNLM"/>
    </source>
</evidence>
<proteinExistence type="predicted"/>
<accession>A0A679KIB7</accession>
<organism evidence="2">
    <name type="scientific">Methylobacterium bullatum</name>
    <dbReference type="NCBI Taxonomy" id="570505"/>
    <lineage>
        <taxon>Bacteria</taxon>
        <taxon>Pseudomonadati</taxon>
        <taxon>Pseudomonadota</taxon>
        <taxon>Alphaproteobacteria</taxon>
        <taxon>Hyphomicrobiales</taxon>
        <taxon>Methylobacteriaceae</taxon>
        <taxon>Methylobacterium</taxon>
    </lineage>
</organism>
<dbReference type="InterPro" id="IPR036909">
    <property type="entry name" value="Cyt_c-like_dom_sf"/>
</dbReference>
<feature type="chain" id="PRO_5025537652" description="Sulfite:cytochrome C oxidoreductase subunit B" evidence="1">
    <location>
        <begin position="21"/>
        <end position="108"/>
    </location>
</feature>
<protein>
    <recommendedName>
        <fullName evidence="3">Sulfite:cytochrome C oxidoreductase subunit B</fullName>
    </recommendedName>
</protein>